<evidence type="ECO:0000259" key="1">
    <source>
        <dbReference type="Pfam" id="PF01248"/>
    </source>
</evidence>
<organism evidence="2 3">
    <name type="scientific">Ligilactobacillus saerimneri</name>
    <dbReference type="NCBI Taxonomy" id="228229"/>
    <lineage>
        <taxon>Bacteria</taxon>
        <taxon>Bacillati</taxon>
        <taxon>Bacillota</taxon>
        <taxon>Bacilli</taxon>
        <taxon>Lactobacillales</taxon>
        <taxon>Lactobacillaceae</taxon>
        <taxon>Ligilactobacillus</taxon>
    </lineage>
</organism>
<name>A0A7H9EN85_9LACO</name>
<dbReference type="InterPro" id="IPR029064">
    <property type="entry name" value="Ribosomal_eL30-like_sf"/>
</dbReference>
<dbReference type="KEGG" id="lsw:GTO87_03155"/>
<reference evidence="2 3" key="1">
    <citation type="submission" date="2020-01" db="EMBL/GenBank/DDBJ databases">
        <title>Complete and circular genome sequences of six lactobacillus isolates from horses.</title>
        <authorList>
            <person name="Hassan H.M."/>
        </authorList>
    </citation>
    <scope>NUCLEOTIDE SEQUENCE [LARGE SCALE GENOMIC DNA]</scope>
    <source>
        <strain evidence="2 3">1A</strain>
    </source>
</reference>
<dbReference type="Pfam" id="PF01248">
    <property type="entry name" value="Ribosomal_L7Ae"/>
    <property type="match status" value="1"/>
</dbReference>
<accession>A0A7H9EN85</accession>
<evidence type="ECO:0000313" key="3">
    <source>
        <dbReference type="Proteomes" id="UP000510886"/>
    </source>
</evidence>
<proteinExistence type="predicted"/>
<dbReference type="Gene3D" id="3.30.1330.30">
    <property type="match status" value="1"/>
</dbReference>
<dbReference type="InterPro" id="IPR004038">
    <property type="entry name" value="Ribosomal_eL8/eL30/eS12/Gad45"/>
</dbReference>
<dbReference type="SUPFAM" id="SSF55315">
    <property type="entry name" value="L30e-like"/>
    <property type="match status" value="1"/>
</dbReference>
<dbReference type="Proteomes" id="UP000510886">
    <property type="component" value="Chromosome"/>
</dbReference>
<sequence>MKNKQQVLNMLGLARRAQKLTTGEDRVLAAIRGRQTGLVFFASDGGASSRKKFTDKCQSYNVYLCTEFTRAELSYAIGSSRSLLAVIDQGFSTKMKQLLTTS</sequence>
<dbReference type="EMBL" id="CP047418">
    <property type="protein sequence ID" value="QLL78789.1"/>
    <property type="molecule type" value="Genomic_DNA"/>
</dbReference>
<gene>
    <name evidence="2" type="ORF">GTO87_03155</name>
</gene>
<evidence type="ECO:0000313" key="2">
    <source>
        <dbReference type="EMBL" id="QLL78789.1"/>
    </source>
</evidence>
<dbReference type="RefSeq" id="WP_180849704.1">
    <property type="nucleotide sequence ID" value="NZ_CP047418.1"/>
</dbReference>
<dbReference type="AlphaFoldDB" id="A0A7H9EN85"/>
<feature type="domain" description="Ribosomal protein eL8/eL30/eS12/Gadd45" evidence="1">
    <location>
        <begin position="6"/>
        <end position="95"/>
    </location>
</feature>
<protein>
    <recommendedName>
        <fullName evidence="1">Ribosomal protein eL8/eL30/eS12/Gadd45 domain-containing protein</fullName>
    </recommendedName>
</protein>